<dbReference type="Proteomes" id="UP000243499">
    <property type="component" value="Chromosome 3"/>
</dbReference>
<proteinExistence type="predicted"/>
<dbReference type="EMBL" id="CM008048">
    <property type="protein sequence ID" value="PVH62735.1"/>
    <property type="molecule type" value="Genomic_DNA"/>
</dbReference>
<gene>
    <name evidence="2" type="ORF">PAHAL_3G383100</name>
</gene>
<protein>
    <submittedName>
        <fullName evidence="2">Uncharacterized protein</fullName>
    </submittedName>
</protein>
<evidence type="ECO:0000256" key="1">
    <source>
        <dbReference type="SAM" id="MobiDB-lite"/>
    </source>
</evidence>
<name>A0A2T8KKM1_9POAL</name>
<dbReference type="Gramene" id="PVH62735">
    <property type="protein sequence ID" value="PVH62735"/>
    <property type="gene ID" value="PAHAL_3G383100"/>
</dbReference>
<dbReference type="PANTHER" id="PTHR48243:SF1">
    <property type="entry name" value="AMINOTRANSFERASE-LIKE PLANT MOBILE DOMAIN-CONTAINING PROTEIN"/>
    <property type="match status" value="1"/>
</dbReference>
<accession>A0A2T8KKM1</accession>
<sequence>MHIRFKSRSDCGSQMPTHISDSMSVDTIPLPRDGAMSGRIRVLTEEGQIVLRTDKEQQAFAMMRDRSFKHTCVFDEELLTKTGMDNEFASIFHKVSWSEFWSITEPV</sequence>
<organism evidence="2">
    <name type="scientific">Panicum hallii</name>
    <dbReference type="NCBI Taxonomy" id="206008"/>
    <lineage>
        <taxon>Eukaryota</taxon>
        <taxon>Viridiplantae</taxon>
        <taxon>Streptophyta</taxon>
        <taxon>Embryophyta</taxon>
        <taxon>Tracheophyta</taxon>
        <taxon>Spermatophyta</taxon>
        <taxon>Magnoliopsida</taxon>
        <taxon>Liliopsida</taxon>
        <taxon>Poales</taxon>
        <taxon>Poaceae</taxon>
        <taxon>PACMAD clade</taxon>
        <taxon>Panicoideae</taxon>
        <taxon>Panicodae</taxon>
        <taxon>Paniceae</taxon>
        <taxon>Panicinae</taxon>
        <taxon>Panicum</taxon>
        <taxon>Panicum sect. Panicum</taxon>
    </lineage>
</organism>
<feature type="region of interest" description="Disordered" evidence="1">
    <location>
        <begin position="1"/>
        <end position="27"/>
    </location>
</feature>
<reference evidence="2" key="1">
    <citation type="submission" date="2018-04" db="EMBL/GenBank/DDBJ databases">
        <title>WGS assembly of Panicum hallii.</title>
        <authorList>
            <person name="Lovell J."/>
            <person name="Jenkins J."/>
            <person name="Lowry D."/>
            <person name="Mamidi S."/>
            <person name="Sreedasyam A."/>
            <person name="Weng X."/>
            <person name="Barry K."/>
            <person name="Bonette J."/>
            <person name="Campitelli B."/>
            <person name="Daum C."/>
            <person name="Gordon S."/>
            <person name="Gould B."/>
            <person name="Lipzen A."/>
            <person name="Macqueen A."/>
            <person name="Palacio-Mejia J."/>
            <person name="Plott C."/>
            <person name="Shakirov E."/>
            <person name="Shu S."/>
            <person name="Yoshinaga Y."/>
            <person name="Zane M."/>
            <person name="Rokhsar D."/>
            <person name="Grimwood J."/>
            <person name="Schmutz J."/>
            <person name="Juenger T."/>
        </authorList>
    </citation>
    <scope>NUCLEOTIDE SEQUENCE [LARGE SCALE GENOMIC DNA]</scope>
    <source>
        <strain evidence="2">FIL2</strain>
    </source>
</reference>
<evidence type="ECO:0000313" key="2">
    <source>
        <dbReference type="EMBL" id="PVH62735.1"/>
    </source>
</evidence>
<dbReference type="AlphaFoldDB" id="A0A2T8KKM1"/>
<dbReference type="PANTHER" id="PTHR48243">
    <property type="entry name" value="AMINOTRANSFERASE-LIKE PLANT MOBILE DOMAIN-CONTAINING PROTEIN"/>
    <property type="match status" value="1"/>
</dbReference>
<feature type="compositionally biased region" description="Polar residues" evidence="1">
    <location>
        <begin position="10"/>
        <end position="25"/>
    </location>
</feature>